<accession>A0A563VXP8</accession>
<dbReference type="InterPro" id="IPR007829">
    <property type="entry name" value="TM2"/>
</dbReference>
<reference evidence="8 9" key="1">
    <citation type="submission" date="2019-01" db="EMBL/GenBank/DDBJ databases">
        <authorList>
            <person name="Brito A."/>
        </authorList>
    </citation>
    <scope>NUCLEOTIDE SEQUENCE [LARGE SCALE GENOMIC DNA]</scope>
    <source>
        <strain evidence="8">1</strain>
    </source>
</reference>
<keyword evidence="9" id="KW-1185">Reference proteome</keyword>
<dbReference type="RefSeq" id="WP_144875054.1">
    <property type="nucleotide sequence ID" value="NZ_LR214154.1"/>
</dbReference>
<comment type="subcellular location">
    <subcellularLocation>
        <location evidence="1">Membrane</location>
        <topology evidence="1">Multi-pass membrane protein</topology>
    </subcellularLocation>
</comment>
<organism evidence="8 9">
    <name type="scientific">Hyella patelloides LEGE 07179</name>
    <dbReference type="NCBI Taxonomy" id="945734"/>
    <lineage>
        <taxon>Bacteria</taxon>
        <taxon>Bacillati</taxon>
        <taxon>Cyanobacteriota</taxon>
        <taxon>Cyanophyceae</taxon>
        <taxon>Pleurocapsales</taxon>
        <taxon>Hyellaceae</taxon>
        <taxon>Hyella</taxon>
    </lineage>
</organism>
<evidence type="ECO:0000256" key="5">
    <source>
        <dbReference type="SAM" id="Phobius"/>
    </source>
</evidence>
<gene>
    <name evidence="8" type="ORF">H1P_4180002</name>
</gene>
<protein>
    <submittedName>
        <fullName evidence="8">TM2 domain containing protein</fullName>
    </submittedName>
</protein>
<keyword evidence="4 5" id="KW-0472">Membrane</keyword>
<evidence type="ECO:0000313" key="8">
    <source>
        <dbReference type="EMBL" id="VEP16190.1"/>
    </source>
</evidence>
<evidence type="ECO:0000256" key="2">
    <source>
        <dbReference type="ARBA" id="ARBA00022692"/>
    </source>
</evidence>
<evidence type="ECO:0000259" key="7">
    <source>
        <dbReference type="Pfam" id="PF09851"/>
    </source>
</evidence>
<evidence type="ECO:0000313" key="9">
    <source>
        <dbReference type="Proteomes" id="UP000320055"/>
    </source>
</evidence>
<dbReference type="EMBL" id="CAACVJ010000355">
    <property type="protein sequence ID" value="VEP16190.1"/>
    <property type="molecule type" value="Genomic_DNA"/>
</dbReference>
<evidence type="ECO:0000259" key="6">
    <source>
        <dbReference type="Pfam" id="PF05154"/>
    </source>
</evidence>
<proteinExistence type="predicted"/>
<evidence type="ECO:0000256" key="1">
    <source>
        <dbReference type="ARBA" id="ARBA00004141"/>
    </source>
</evidence>
<dbReference type="Pfam" id="PF05154">
    <property type="entry name" value="TM2"/>
    <property type="match status" value="1"/>
</dbReference>
<dbReference type="Proteomes" id="UP000320055">
    <property type="component" value="Unassembled WGS sequence"/>
</dbReference>
<keyword evidence="3 5" id="KW-1133">Transmembrane helix</keyword>
<feature type="transmembrane region" description="Helical" evidence="5">
    <location>
        <begin position="28"/>
        <end position="55"/>
    </location>
</feature>
<dbReference type="GO" id="GO:0016020">
    <property type="term" value="C:membrane"/>
    <property type="evidence" value="ECO:0007669"/>
    <property type="project" value="UniProtKB-SubCell"/>
</dbReference>
<evidence type="ECO:0000256" key="3">
    <source>
        <dbReference type="ARBA" id="ARBA00022989"/>
    </source>
</evidence>
<feature type="domain" description="SHOCT" evidence="7">
    <location>
        <begin position="91"/>
        <end position="116"/>
    </location>
</feature>
<dbReference type="InterPro" id="IPR018649">
    <property type="entry name" value="SHOCT"/>
</dbReference>
<evidence type="ECO:0000256" key="4">
    <source>
        <dbReference type="ARBA" id="ARBA00023136"/>
    </source>
</evidence>
<dbReference type="AlphaFoldDB" id="A0A563VXP8"/>
<dbReference type="OrthoDB" id="9816361at2"/>
<keyword evidence="2 5" id="KW-0812">Transmembrane</keyword>
<feature type="domain" description="TM2" evidence="6">
    <location>
        <begin position="2"/>
        <end position="50"/>
    </location>
</feature>
<dbReference type="Pfam" id="PF09851">
    <property type="entry name" value="SHOCT"/>
    <property type="match status" value="1"/>
</dbReference>
<name>A0A563VXP8_9CYAN</name>
<sequence length="119" mass="13636">MRNRLIALCIAFIGGAFGLHRFYLGQNFAGIVYLLFSWTGVSFFLTIFDFLGLVFMSDESFNRQFNGITEPPKFFAVNSRQESSREITATLGELKKLYDNGVITAEEYEVKRRKLLDSI</sequence>